<proteinExistence type="predicted"/>
<dbReference type="RefSeq" id="WP_126162512.1">
    <property type="nucleotide sequence ID" value="NZ_RQPJ01000005.1"/>
</dbReference>
<organism evidence="1 2">
    <name type="scientific">Arenibacter aquaticus</name>
    <dbReference type="NCBI Taxonomy" id="2489054"/>
    <lineage>
        <taxon>Bacteria</taxon>
        <taxon>Pseudomonadati</taxon>
        <taxon>Bacteroidota</taxon>
        <taxon>Flavobacteriia</taxon>
        <taxon>Flavobacteriales</taxon>
        <taxon>Flavobacteriaceae</taxon>
        <taxon>Arenibacter</taxon>
    </lineage>
</organism>
<evidence type="ECO:0000313" key="2">
    <source>
        <dbReference type="Proteomes" id="UP000267585"/>
    </source>
</evidence>
<keyword evidence="2" id="KW-1185">Reference proteome</keyword>
<gene>
    <name evidence="1" type="ORF">EHW67_11495</name>
</gene>
<dbReference type="EMBL" id="RQPJ01000005">
    <property type="protein sequence ID" value="RTE53616.1"/>
    <property type="molecule type" value="Genomic_DNA"/>
</dbReference>
<reference evidence="1 2" key="1">
    <citation type="submission" date="2018-11" db="EMBL/GenBank/DDBJ databases">
        <title>Arenibacter aquaticus sp.nov., a marine bacterium isolated from surface seawater in the South China Sea.</title>
        <authorList>
            <person name="Guo J."/>
            <person name="Sun J."/>
        </authorList>
    </citation>
    <scope>NUCLEOTIDE SEQUENCE [LARGE SCALE GENOMIC DNA]</scope>
    <source>
        <strain evidence="1 2">GUO666</strain>
    </source>
</reference>
<protein>
    <recommendedName>
        <fullName evidence="3">Cell division protein FtsQ</fullName>
    </recommendedName>
</protein>
<evidence type="ECO:0000313" key="1">
    <source>
        <dbReference type="EMBL" id="RTE53616.1"/>
    </source>
</evidence>
<comment type="caution">
    <text evidence="1">The sequence shown here is derived from an EMBL/GenBank/DDBJ whole genome shotgun (WGS) entry which is preliminary data.</text>
</comment>
<accession>A0A430K3I1</accession>
<dbReference type="GO" id="GO:0051301">
    <property type="term" value="P:cell division"/>
    <property type="evidence" value="ECO:0007669"/>
    <property type="project" value="UniProtKB-KW"/>
</dbReference>
<name>A0A430K3I1_9FLAO</name>
<dbReference type="AlphaFoldDB" id="A0A430K3I1"/>
<dbReference type="Proteomes" id="UP000267585">
    <property type="component" value="Unassembled WGS sequence"/>
</dbReference>
<dbReference type="OrthoDB" id="1466667at2"/>
<sequence>MKVNWNFIKLGGLLLLVTGLYAFSNSRNKQKGIEKIDIKFVGDQNLYVTHEAVNKLLIQNLGDLKNVPKEDIVLNTIEKAIVANEMVKNAQVYLTVDGGLEAKVVQRKPIGRVEGGAKFYIDEDGKRMPFSKYHSARVPIITGVITKITIKEVHEILTYINSDEFLRKNIIGVHVTDDQKYQLKFRMENFVVDLGNKEELEKKFSNFKAFYTKANKDETLDDYSKVSLEFSNQVVCTKI</sequence>
<evidence type="ECO:0008006" key="3">
    <source>
        <dbReference type="Google" id="ProtNLM"/>
    </source>
</evidence>